<gene>
    <name evidence="3" type="ORF">J4G43_052415</name>
    <name evidence="2" type="ORF">J4G43_54275</name>
</gene>
<proteinExistence type="predicted"/>
<protein>
    <submittedName>
        <fullName evidence="2">PD-(D/E)XK nuclease family protein</fullName>
    </submittedName>
</protein>
<evidence type="ECO:0000313" key="2">
    <source>
        <dbReference type="EMBL" id="MBO1869347.1"/>
    </source>
</evidence>
<reference evidence="2" key="1">
    <citation type="submission" date="2021-03" db="EMBL/GenBank/DDBJ databases">
        <title>Whole Genome Sequence of Bradyrhizobium sp. Strain 144S4.</title>
        <authorList>
            <person name="Bromfield E.S.P."/>
            <person name="Cloutier S."/>
        </authorList>
    </citation>
    <scope>NUCLEOTIDE SEQUENCE [LARGE SCALE GENOMIC DNA]</scope>
    <source>
        <strain evidence="2">144S4</strain>
    </source>
</reference>
<dbReference type="Proteomes" id="UP000664702">
    <property type="component" value="Plasmid pBb144S4a"/>
</dbReference>
<dbReference type="SUPFAM" id="SSF52540">
    <property type="entry name" value="P-loop containing nucleoside triphosphate hydrolases"/>
    <property type="match status" value="1"/>
</dbReference>
<dbReference type="EMBL" id="CP086137">
    <property type="protein sequence ID" value="UEM18075.1"/>
    <property type="molecule type" value="Genomic_DNA"/>
</dbReference>
<evidence type="ECO:0000259" key="1">
    <source>
        <dbReference type="Pfam" id="PF12705"/>
    </source>
</evidence>
<feature type="domain" description="PD-(D/E)XK endonuclease-like" evidence="1">
    <location>
        <begin position="561"/>
        <end position="787"/>
    </location>
</feature>
<dbReference type="AlphaFoldDB" id="A0A939S4I0"/>
<dbReference type="Pfam" id="PF12705">
    <property type="entry name" value="PDDEXK_1"/>
    <property type="match status" value="1"/>
</dbReference>
<accession>A0A939S4I0</accession>
<dbReference type="KEGG" id="bban:J4G43_052415"/>
<dbReference type="Gene3D" id="3.90.320.10">
    <property type="match status" value="1"/>
</dbReference>
<dbReference type="InterPro" id="IPR027417">
    <property type="entry name" value="P-loop_NTPase"/>
</dbReference>
<evidence type="ECO:0000313" key="4">
    <source>
        <dbReference type="Proteomes" id="UP000664702"/>
    </source>
</evidence>
<reference evidence="3 4" key="2">
    <citation type="journal article" date="2022" name="Int. J. Syst. Evol. Microbiol.">
        <title>Strains of Bradyrhizobium barranii sp. nov. associated with legumes native to Canada are symbionts of soybeans and belong to different subspecies (subsp. barranii subsp. nov. and subsp. apii subsp. nov.) and symbiovars (sv. glycinearum and sv. septentrionale).</title>
        <authorList>
            <person name="Bromfield E.S.P."/>
            <person name="Cloutier S."/>
            <person name="Wasai-Hara S."/>
            <person name="Minamisawa K."/>
        </authorList>
    </citation>
    <scope>NUCLEOTIDE SEQUENCE [LARGE SCALE GENOMIC DNA]</scope>
    <source>
        <strain evidence="3 4">144S4</strain>
        <plasmid evidence="4">pBb144S4a</plasmid>
    </source>
</reference>
<keyword evidence="3" id="KW-0614">Plasmid</keyword>
<dbReference type="RefSeq" id="WP_208089810.1">
    <property type="nucleotide sequence ID" value="NZ_CP086137.1"/>
</dbReference>
<name>A0A939S4I0_9BRAD</name>
<evidence type="ECO:0000313" key="3">
    <source>
        <dbReference type="EMBL" id="UEM18075.1"/>
    </source>
</evidence>
<dbReference type="EMBL" id="JAGEMI010000004">
    <property type="protein sequence ID" value="MBO1869347.1"/>
    <property type="molecule type" value="Genomic_DNA"/>
</dbReference>
<geneLocation type="plasmid" evidence="3 4">
    <name>pBb144S4a</name>
</geneLocation>
<sequence>MRRAEAARSGEIGLQILTLPQVAARLAGGFRSPITSEHLDLAVQAALAEGGFLEIEAVRDLPGMTRAVSRALRKVWDADVPIRFASTTVARFDDLVAIESRVRAALPMAMASPVDLRDAALARIRHARRLIGPTTIERLSAIPPLWRPLIEALIKEVPVDWLASEHAEAGWFGGKVLRGANGEPAAPAVVSCADPRHEVVESLRWARQLIVAGTAEPCQIAIVSAATSSWDDHFRALASDAGFPVAFPHGIPALSTRDGQRCAALADVLQRGLNQQRVRRLVSLCRGERNALDSLPDRWPTAVPRGATLSRPDEWRRAISAAIAVDAALAGVQAILPVIEVLEKGISATTEAAGLLLRGRALQLWQAALRSAPPEAIELSLRSAKFESENDAACSVVWCSAKDLASAPRPFVRLLGLTNRNWPRRQGEDSIVPAHVLSAESLDFDPVAKADRRHFRIVLEAATGGAVLSGGRRSAQGSRVGRSPLLEDRVETQLSRARIPEHAWNEADRIMARPQEAANVDRLKAADTCWRNWHVAQLTANDGKYDADHPAISRAIERVQSPTSLRLMLRDPLGFVWRYALGWNAPRDREQPMTISADHFGKLVHELLRRTVDMLEPRPGYTAASDTEIENALAKAAGTVRDDWPLREQVPPTMLWRNTVDFAASLALAGLMRREISDSGTRSWTEVPFGQPESFVAERELPWDPRIPVAVTGTPVTLRGTIDRLDLTSSGNAVRVTDYKTGEAPRDPGRIVIGGGSELQRALYGLACRQLLEGEPTVVARLLYLRGDTLALRLIELDATIEQIAAFINVAVAMIRSGTVTPGRQSFDGSNDLRLALPASPGYQRRKLIATNKANEALFRFWSAR</sequence>
<organism evidence="2">
    <name type="scientific">Bradyrhizobium barranii subsp. barranii</name>
    <dbReference type="NCBI Taxonomy" id="2823807"/>
    <lineage>
        <taxon>Bacteria</taxon>
        <taxon>Pseudomonadati</taxon>
        <taxon>Pseudomonadota</taxon>
        <taxon>Alphaproteobacteria</taxon>
        <taxon>Hyphomicrobiales</taxon>
        <taxon>Nitrobacteraceae</taxon>
        <taxon>Bradyrhizobium</taxon>
        <taxon>Bradyrhizobium barranii</taxon>
    </lineage>
</organism>
<dbReference type="InterPro" id="IPR038726">
    <property type="entry name" value="PDDEXK_AddAB-type"/>
</dbReference>
<dbReference type="InterPro" id="IPR011604">
    <property type="entry name" value="PDDEXK-like_dom_sf"/>
</dbReference>